<evidence type="ECO:0000313" key="1">
    <source>
        <dbReference type="EMBL" id="RKR80388.1"/>
    </source>
</evidence>
<name>A0A495IWJ6_9SPHI</name>
<sequence length="69" mass="7585">MGSKPRRCGRLLHCTTRYAPGFISQAALLLYTGKYSFLIPACLPAAQKSHNTAVKKLATQENSQGYNKL</sequence>
<keyword evidence="2" id="KW-1185">Reference proteome</keyword>
<organism evidence="1 2">
    <name type="scientific">Mucilaginibacter gracilis</name>
    <dbReference type="NCBI Taxonomy" id="423350"/>
    <lineage>
        <taxon>Bacteria</taxon>
        <taxon>Pseudomonadati</taxon>
        <taxon>Bacteroidota</taxon>
        <taxon>Sphingobacteriia</taxon>
        <taxon>Sphingobacteriales</taxon>
        <taxon>Sphingobacteriaceae</taxon>
        <taxon>Mucilaginibacter</taxon>
    </lineage>
</organism>
<gene>
    <name evidence="1" type="ORF">BDD43_0493</name>
</gene>
<dbReference type="Proteomes" id="UP000268007">
    <property type="component" value="Unassembled WGS sequence"/>
</dbReference>
<proteinExistence type="predicted"/>
<evidence type="ECO:0000313" key="2">
    <source>
        <dbReference type="Proteomes" id="UP000268007"/>
    </source>
</evidence>
<accession>A0A495IWJ6</accession>
<reference evidence="1 2" key="1">
    <citation type="submission" date="2018-10" db="EMBL/GenBank/DDBJ databases">
        <title>Genomic Encyclopedia of Archaeal and Bacterial Type Strains, Phase II (KMG-II): from individual species to whole genera.</title>
        <authorList>
            <person name="Goeker M."/>
        </authorList>
    </citation>
    <scope>NUCLEOTIDE SEQUENCE [LARGE SCALE GENOMIC DNA]</scope>
    <source>
        <strain evidence="1 2">DSM 18602</strain>
    </source>
</reference>
<protein>
    <submittedName>
        <fullName evidence="1">Uncharacterized protein</fullName>
    </submittedName>
</protein>
<dbReference type="EMBL" id="RBKU01000001">
    <property type="protein sequence ID" value="RKR80388.1"/>
    <property type="molecule type" value="Genomic_DNA"/>
</dbReference>
<dbReference type="AlphaFoldDB" id="A0A495IWJ6"/>
<comment type="caution">
    <text evidence="1">The sequence shown here is derived from an EMBL/GenBank/DDBJ whole genome shotgun (WGS) entry which is preliminary data.</text>
</comment>